<evidence type="ECO:0000313" key="7">
    <source>
        <dbReference type="EMBL" id="GAT58066.1"/>
    </source>
</evidence>
<feature type="domain" description="HIT-type" evidence="6">
    <location>
        <begin position="156"/>
        <end position="194"/>
    </location>
</feature>
<keyword evidence="2 4" id="KW-0863">Zinc-finger</keyword>
<dbReference type="SUPFAM" id="SSF144232">
    <property type="entry name" value="HIT/MYND zinc finger-like"/>
    <property type="match status" value="1"/>
</dbReference>
<dbReference type="Proteomes" id="UP000815677">
    <property type="component" value="Unassembled WGS sequence"/>
</dbReference>
<keyword evidence="8" id="KW-1185">Reference proteome</keyword>
<keyword evidence="3" id="KW-0862">Zinc</keyword>
<dbReference type="Pfam" id="PF01753">
    <property type="entry name" value="zf-MYND"/>
    <property type="match status" value="1"/>
</dbReference>
<organism evidence="7 8">
    <name type="scientific">Mycena chlorophos</name>
    <name type="common">Agaric fungus</name>
    <name type="synonym">Agaricus chlorophos</name>
    <dbReference type="NCBI Taxonomy" id="658473"/>
    <lineage>
        <taxon>Eukaryota</taxon>
        <taxon>Fungi</taxon>
        <taxon>Dikarya</taxon>
        <taxon>Basidiomycota</taxon>
        <taxon>Agaricomycotina</taxon>
        <taxon>Agaricomycetes</taxon>
        <taxon>Agaricomycetidae</taxon>
        <taxon>Agaricales</taxon>
        <taxon>Marasmiineae</taxon>
        <taxon>Mycenaceae</taxon>
        <taxon>Mycena</taxon>
    </lineage>
</organism>
<proteinExistence type="predicted"/>
<evidence type="ECO:0000259" key="6">
    <source>
        <dbReference type="PROSITE" id="PS51083"/>
    </source>
</evidence>
<gene>
    <name evidence="7" type="ORF">MCHLO_14533</name>
</gene>
<evidence type="ECO:0000256" key="4">
    <source>
        <dbReference type="PROSITE-ProRule" id="PRU00134"/>
    </source>
</evidence>
<feature type="domain" description="MYND-type" evidence="5">
    <location>
        <begin position="156"/>
        <end position="194"/>
    </location>
</feature>
<keyword evidence="1" id="KW-0479">Metal-binding</keyword>
<dbReference type="InterPro" id="IPR002893">
    <property type="entry name" value="Znf_MYND"/>
</dbReference>
<dbReference type="Gene3D" id="6.10.140.2220">
    <property type="match status" value="1"/>
</dbReference>
<evidence type="ECO:0000256" key="2">
    <source>
        <dbReference type="ARBA" id="ARBA00022771"/>
    </source>
</evidence>
<dbReference type="PROSITE" id="PS50865">
    <property type="entry name" value="ZF_MYND_2"/>
    <property type="match status" value="1"/>
</dbReference>
<evidence type="ECO:0000313" key="8">
    <source>
        <dbReference type="Proteomes" id="UP000815677"/>
    </source>
</evidence>
<dbReference type="EMBL" id="DF849571">
    <property type="protein sequence ID" value="GAT58066.1"/>
    <property type="molecule type" value="Genomic_DNA"/>
</dbReference>
<reference evidence="7" key="1">
    <citation type="submission" date="2014-09" db="EMBL/GenBank/DDBJ databases">
        <title>Genome sequence of the luminous mushroom Mycena chlorophos for searching fungal bioluminescence genes.</title>
        <authorList>
            <person name="Tanaka Y."/>
            <person name="Kasuga D."/>
            <person name="Oba Y."/>
            <person name="Hase S."/>
            <person name="Sato K."/>
            <person name="Oba Y."/>
            <person name="Sakakibara Y."/>
        </authorList>
    </citation>
    <scope>NUCLEOTIDE SEQUENCE</scope>
</reference>
<accession>A0ABQ0M406</accession>
<dbReference type="PROSITE" id="PS51083">
    <property type="entry name" value="ZF_HIT"/>
    <property type="match status" value="1"/>
</dbReference>
<evidence type="ECO:0008006" key="9">
    <source>
        <dbReference type="Google" id="ProtNLM"/>
    </source>
</evidence>
<evidence type="ECO:0000256" key="3">
    <source>
        <dbReference type="ARBA" id="ARBA00022833"/>
    </source>
</evidence>
<evidence type="ECO:0000259" key="5">
    <source>
        <dbReference type="PROSITE" id="PS50865"/>
    </source>
</evidence>
<evidence type="ECO:0000256" key="1">
    <source>
        <dbReference type="ARBA" id="ARBA00022723"/>
    </source>
</evidence>
<protein>
    <recommendedName>
        <fullName evidence="9">MYND-type domain-containing protein</fullName>
    </recommendedName>
</protein>
<sequence length="209" mass="23658">MASESSSTVESNGYMVGSKTKFTLDLDDVMIFPDNEHIPVLPPSPEESWVILGEVLNQPGAHRGGYGYGFGVQDKGTDRFPVIFATPDSQKDAYRYKIGDILCIFNGTIADFRPGIGFIVNDNTKTSKLPCNFATLRRLFAQLRADSKAGEFGDACSVCKSRENLLRCGKCGTRYCSRTCQKEDWEQHGHREECRVLRTLIRWNRKEWW</sequence>
<dbReference type="InterPro" id="IPR007529">
    <property type="entry name" value="Znf_HIT"/>
</dbReference>
<name>A0ABQ0M406_MYCCL</name>